<evidence type="ECO:0000256" key="6">
    <source>
        <dbReference type="ARBA" id="ARBA00022989"/>
    </source>
</evidence>
<evidence type="ECO:0000259" key="11">
    <source>
        <dbReference type="Pfam" id="PF21760"/>
    </source>
</evidence>
<feature type="domain" description="Protein translocase subunit SecDF P1" evidence="11">
    <location>
        <begin position="63"/>
        <end position="122"/>
    </location>
</feature>
<evidence type="ECO:0000256" key="4">
    <source>
        <dbReference type="ARBA" id="ARBA00022692"/>
    </source>
</evidence>
<evidence type="ECO:0000256" key="5">
    <source>
        <dbReference type="ARBA" id="ARBA00022927"/>
    </source>
</evidence>
<comment type="similarity">
    <text evidence="9">Belongs to the SecD/SecF family. SecD subfamily.</text>
</comment>
<dbReference type="InterPro" id="IPR054384">
    <property type="entry name" value="SecDF_P1_head"/>
</dbReference>
<feature type="domain" description="Protein export membrane protein SecD/SecF C-terminal" evidence="10">
    <location>
        <begin position="236"/>
        <end position="405"/>
    </location>
</feature>
<dbReference type="EMBL" id="LCKS01000004">
    <property type="protein sequence ID" value="KKU03000.1"/>
    <property type="molecule type" value="Genomic_DNA"/>
</dbReference>
<dbReference type="Pfam" id="PF02355">
    <property type="entry name" value="SecD_SecF_C"/>
    <property type="match status" value="1"/>
</dbReference>
<keyword evidence="5 9" id="KW-0653">Protein transport</keyword>
<dbReference type="GO" id="GO:0043952">
    <property type="term" value="P:protein transport by the Sec complex"/>
    <property type="evidence" value="ECO:0007669"/>
    <property type="project" value="UniProtKB-UniRule"/>
</dbReference>
<evidence type="ECO:0000256" key="7">
    <source>
        <dbReference type="ARBA" id="ARBA00023010"/>
    </source>
</evidence>
<dbReference type="GO" id="GO:0015450">
    <property type="term" value="F:protein-transporting ATPase activity"/>
    <property type="evidence" value="ECO:0007669"/>
    <property type="project" value="InterPro"/>
</dbReference>
<evidence type="ECO:0000256" key="2">
    <source>
        <dbReference type="ARBA" id="ARBA00022448"/>
    </source>
</evidence>
<comment type="subunit">
    <text evidence="9">Forms a complex with SecF. Part of the essential Sec protein translocation apparatus which comprises SecA, SecYEG and auxiliary proteins SecDF. Other proteins may also be involved.</text>
</comment>
<dbReference type="PRINTS" id="PR00702">
    <property type="entry name" value="ACRIFLAVINRP"/>
</dbReference>
<feature type="transmembrane region" description="Helical" evidence="9">
    <location>
        <begin position="379"/>
        <end position="402"/>
    </location>
</feature>
<keyword evidence="4 9" id="KW-0812">Transmembrane</keyword>
<comment type="function">
    <text evidence="9">Part of the Sec protein translocase complex. Interacts with the SecYEG preprotein conducting channel. SecDF uses the proton motive force (PMF) to complete protein translocation after the ATP-dependent function of SecA.</text>
</comment>
<feature type="transmembrane region" description="Helical" evidence="9">
    <location>
        <begin position="255"/>
        <end position="272"/>
    </location>
</feature>
<gene>
    <name evidence="9" type="primary">secD</name>
    <name evidence="13" type="ORF">UX05_C0004G0009</name>
</gene>
<dbReference type="Pfam" id="PF21760">
    <property type="entry name" value="SecD_1st"/>
    <property type="match status" value="1"/>
</dbReference>
<reference evidence="13 14" key="1">
    <citation type="journal article" date="2015" name="Nature">
        <title>rRNA introns, odd ribosomes, and small enigmatic genomes across a large radiation of phyla.</title>
        <authorList>
            <person name="Brown C.T."/>
            <person name="Hug L.A."/>
            <person name="Thomas B.C."/>
            <person name="Sharon I."/>
            <person name="Castelle C.J."/>
            <person name="Singh A."/>
            <person name="Wilkins M.J."/>
            <person name="Williams K.H."/>
            <person name="Banfield J.F."/>
        </authorList>
    </citation>
    <scope>NUCLEOTIDE SEQUENCE [LARGE SCALE GENOMIC DNA]</scope>
</reference>
<dbReference type="SUPFAM" id="SSF82866">
    <property type="entry name" value="Multidrug efflux transporter AcrB transmembrane domain"/>
    <property type="match status" value="1"/>
</dbReference>
<dbReference type="Gene3D" id="3.30.1360.200">
    <property type="match status" value="1"/>
</dbReference>
<dbReference type="AlphaFoldDB" id="A0A0G1Q2V2"/>
<evidence type="ECO:0000259" key="10">
    <source>
        <dbReference type="Pfam" id="PF02355"/>
    </source>
</evidence>
<dbReference type="InterPro" id="IPR022646">
    <property type="entry name" value="SecD/SecF_CS"/>
</dbReference>
<dbReference type="Gene3D" id="1.20.1640.10">
    <property type="entry name" value="Multidrug efflux transporter AcrB transmembrane domain"/>
    <property type="match status" value="1"/>
</dbReference>
<keyword evidence="3 9" id="KW-1003">Cell membrane</keyword>
<feature type="transmembrane region" description="Helical" evidence="9">
    <location>
        <begin position="279"/>
        <end position="299"/>
    </location>
</feature>
<name>A0A0G1Q2V2_9BACT</name>
<protein>
    <recommendedName>
        <fullName evidence="9">Protein translocase subunit SecD</fullName>
    </recommendedName>
</protein>
<comment type="caution">
    <text evidence="9">Lacks conserved residue(s) required for the propagation of feature annotation.</text>
</comment>
<dbReference type="InterPro" id="IPR048631">
    <property type="entry name" value="SecD_1st"/>
</dbReference>
<dbReference type="Proteomes" id="UP000034264">
    <property type="component" value="Unassembled WGS sequence"/>
</dbReference>
<dbReference type="FunFam" id="1.20.1640.10:FF:000004">
    <property type="entry name" value="Protein translocase subunit SecD"/>
    <property type="match status" value="1"/>
</dbReference>
<dbReference type="InterPro" id="IPR022813">
    <property type="entry name" value="SecD/SecF_arch_bac"/>
</dbReference>
<dbReference type="InterPro" id="IPR005791">
    <property type="entry name" value="SecD"/>
</dbReference>
<dbReference type="PANTHER" id="PTHR30081">
    <property type="entry name" value="PROTEIN-EXPORT MEMBRANE PROTEIN SEC"/>
    <property type="match status" value="1"/>
</dbReference>
<accession>A0A0G1Q2V2</accession>
<dbReference type="Pfam" id="PF07549">
    <property type="entry name" value="Sec_GG"/>
    <property type="match status" value="1"/>
</dbReference>
<dbReference type="NCBIfam" id="TIGR01129">
    <property type="entry name" value="secD"/>
    <property type="match status" value="1"/>
</dbReference>
<evidence type="ECO:0000256" key="8">
    <source>
        <dbReference type="ARBA" id="ARBA00023136"/>
    </source>
</evidence>
<comment type="subcellular location">
    <subcellularLocation>
        <location evidence="1 9">Cell membrane</location>
        <topology evidence="1 9">Multi-pass membrane protein</topology>
    </subcellularLocation>
</comment>
<keyword evidence="6 9" id="KW-1133">Transmembrane helix</keyword>
<evidence type="ECO:0000256" key="3">
    <source>
        <dbReference type="ARBA" id="ARBA00022475"/>
    </source>
</evidence>
<comment type="caution">
    <text evidence="13">The sequence shown here is derived from an EMBL/GenBank/DDBJ whole genome shotgun (WGS) entry which is preliminary data.</text>
</comment>
<evidence type="ECO:0000313" key="13">
    <source>
        <dbReference type="EMBL" id="KKU03000.1"/>
    </source>
</evidence>
<dbReference type="NCBIfam" id="TIGR00916">
    <property type="entry name" value="2A0604s01"/>
    <property type="match status" value="1"/>
</dbReference>
<evidence type="ECO:0000256" key="9">
    <source>
        <dbReference type="HAMAP-Rule" id="MF_01463"/>
    </source>
</evidence>
<dbReference type="GO" id="GO:0065002">
    <property type="term" value="P:intracellular protein transmembrane transport"/>
    <property type="evidence" value="ECO:0007669"/>
    <property type="project" value="UniProtKB-UniRule"/>
</dbReference>
<feature type="transmembrane region" description="Helical" evidence="9">
    <location>
        <begin position="305"/>
        <end position="326"/>
    </location>
</feature>
<evidence type="ECO:0000259" key="12">
    <source>
        <dbReference type="Pfam" id="PF22599"/>
    </source>
</evidence>
<dbReference type="PATRIC" id="fig|1618366.3.peg.356"/>
<dbReference type="GO" id="GO:0005886">
    <property type="term" value="C:plasma membrane"/>
    <property type="evidence" value="ECO:0007669"/>
    <property type="project" value="UniProtKB-SubCell"/>
</dbReference>
<keyword evidence="7 9" id="KW-0811">Translocation</keyword>
<dbReference type="Gene3D" id="3.30.70.3400">
    <property type="match status" value="1"/>
</dbReference>
<dbReference type="Pfam" id="PF22599">
    <property type="entry name" value="SecDF_P1_head"/>
    <property type="match status" value="1"/>
</dbReference>
<dbReference type="InterPro" id="IPR001036">
    <property type="entry name" value="Acrflvin-R"/>
</dbReference>
<proteinExistence type="inferred from homology"/>
<dbReference type="GO" id="GO:0006605">
    <property type="term" value="P:protein targeting"/>
    <property type="evidence" value="ECO:0007669"/>
    <property type="project" value="UniProtKB-UniRule"/>
</dbReference>
<keyword evidence="8 9" id="KW-0472">Membrane</keyword>
<dbReference type="InterPro" id="IPR055344">
    <property type="entry name" value="SecD_SecF_C_bact"/>
</dbReference>
<dbReference type="HAMAP" id="MF_01463_B">
    <property type="entry name" value="SecD_B"/>
    <property type="match status" value="1"/>
</dbReference>
<organism evidence="13 14">
    <name type="scientific">Candidatus Amesbacteria bacterium GW2011_GWC2_45_19</name>
    <dbReference type="NCBI Taxonomy" id="1618366"/>
    <lineage>
        <taxon>Bacteria</taxon>
        <taxon>Candidatus Amesiibacteriota</taxon>
    </lineage>
</organism>
<feature type="domain" description="SecDF P1 head subdomain" evidence="12">
    <location>
        <begin position="136"/>
        <end position="233"/>
    </location>
</feature>
<dbReference type="PANTHER" id="PTHR30081:SF1">
    <property type="entry name" value="PROTEIN TRANSLOCASE SUBUNIT SECD"/>
    <property type="match status" value="1"/>
</dbReference>
<evidence type="ECO:0000256" key="1">
    <source>
        <dbReference type="ARBA" id="ARBA00004651"/>
    </source>
</evidence>
<evidence type="ECO:0000313" key="14">
    <source>
        <dbReference type="Proteomes" id="UP000034264"/>
    </source>
</evidence>
<sequence length="408" mass="43882">MRSYIIILTVILLAVVLNLPSQYRPFYRDLSLKLGLDLSGGVHLVYQADTSALPDSDRAAAVEATRTNIERRVNSLGVSEPIIQTSKVGSDYRLIVELAGITDINQAISLIGQTAQLEFRATQVATPSSAADFTSIGLTGRDLRLAQVQFNGGKIAGQPVVSLEFSSEGAKKFADITSKSIGQPLAIFLDDRLVTAPTVQSVISDGRAVISGNFTPDEAKKLVIQLNAGALPIPIHIIEQRNIGATLGVESIHKSLVAAAVGLVVIWLFMIVNYGLKGFLADLALVVYILIFLALIKLIPITLTLAGIAGFILSIGMAVDANILIFERMKEELRWGRPLKAAVELGFHRAWTSVRDSNASSLITAGLIFWFGTGSVRGFALTLAVGILVSLFTSITVTRTLLRLIYAR</sequence>
<dbReference type="InterPro" id="IPR048634">
    <property type="entry name" value="SecD_SecF_C"/>
</dbReference>
<keyword evidence="2 9" id="KW-0813">Transport</keyword>